<dbReference type="InterPro" id="IPR037185">
    <property type="entry name" value="EmrE-like"/>
</dbReference>
<organism evidence="3 4">
    <name type="scientific">Aquamicrobium soli</name>
    <dbReference type="NCBI Taxonomy" id="1811518"/>
    <lineage>
        <taxon>Bacteria</taxon>
        <taxon>Pseudomonadati</taxon>
        <taxon>Pseudomonadota</taxon>
        <taxon>Alphaproteobacteria</taxon>
        <taxon>Hyphomicrobiales</taxon>
        <taxon>Phyllobacteriaceae</taxon>
        <taxon>Aquamicrobium</taxon>
    </lineage>
</organism>
<feature type="transmembrane region" description="Helical" evidence="1">
    <location>
        <begin position="210"/>
        <end position="230"/>
    </location>
</feature>
<proteinExistence type="predicted"/>
<sequence length="306" mass="32064">MPLSHNSRGALFMAVAMAGFTISDAITKHLSEAMNIGQIMAVRGVFATLLVALLAWQRGALSRPSAVLHPMVALRVAGEALATLTYFIALSHLPIANVSAVQQALPLAVTMGAALFFGEYVGPRRWLAIAAGLVGVLIIVRPGFEGFSAYSLLVLLCVILCAMRDLATKQVPNAIPTLLISAATSVAVTSVGAAMVQPMGGWTPMTVEEVLLLVVGAVLLLIGYQFIIMAMRIGDISFIAPFRYTALLWAIVIGVIAFGDFPDAPMIVGASIIIGSGLYTLYRERVVGRGKAAAESTGPAMAPDGI</sequence>
<evidence type="ECO:0000313" key="4">
    <source>
        <dbReference type="Proteomes" id="UP001595583"/>
    </source>
</evidence>
<feature type="transmembrane region" description="Helical" evidence="1">
    <location>
        <begin position="242"/>
        <end position="258"/>
    </location>
</feature>
<dbReference type="EMBL" id="JBHRTK010000013">
    <property type="protein sequence ID" value="MFC3207461.1"/>
    <property type="molecule type" value="Genomic_DNA"/>
</dbReference>
<dbReference type="RefSeq" id="WP_378221720.1">
    <property type="nucleotide sequence ID" value="NZ_JBHRTK010000013.1"/>
</dbReference>
<feature type="transmembrane region" description="Helical" evidence="1">
    <location>
        <begin position="264"/>
        <end position="282"/>
    </location>
</feature>
<name>A0ABV7KEM1_9HYPH</name>
<feature type="transmembrane region" description="Helical" evidence="1">
    <location>
        <begin position="95"/>
        <end position="117"/>
    </location>
</feature>
<keyword evidence="1" id="KW-0472">Membrane</keyword>
<dbReference type="PANTHER" id="PTHR22911:SF135">
    <property type="entry name" value="BLR4310 PROTEIN"/>
    <property type="match status" value="1"/>
</dbReference>
<evidence type="ECO:0000259" key="2">
    <source>
        <dbReference type="Pfam" id="PF00892"/>
    </source>
</evidence>
<dbReference type="PANTHER" id="PTHR22911">
    <property type="entry name" value="ACYL-MALONYL CONDENSING ENZYME-RELATED"/>
    <property type="match status" value="1"/>
</dbReference>
<evidence type="ECO:0000313" key="3">
    <source>
        <dbReference type="EMBL" id="MFC3207461.1"/>
    </source>
</evidence>
<keyword evidence="4" id="KW-1185">Reference proteome</keyword>
<dbReference type="Gene3D" id="1.10.3730.20">
    <property type="match status" value="1"/>
</dbReference>
<feature type="domain" description="EamA" evidence="2">
    <location>
        <begin position="8"/>
        <end position="140"/>
    </location>
</feature>
<protein>
    <submittedName>
        <fullName evidence="3">DMT family transporter</fullName>
    </submittedName>
</protein>
<dbReference type="SUPFAM" id="SSF103481">
    <property type="entry name" value="Multidrug resistance efflux transporter EmrE"/>
    <property type="match status" value="2"/>
</dbReference>
<accession>A0ABV7KEM1</accession>
<feature type="transmembrane region" description="Helical" evidence="1">
    <location>
        <begin position="35"/>
        <end position="56"/>
    </location>
</feature>
<feature type="transmembrane region" description="Helical" evidence="1">
    <location>
        <begin position="179"/>
        <end position="198"/>
    </location>
</feature>
<dbReference type="InterPro" id="IPR000620">
    <property type="entry name" value="EamA_dom"/>
</dbReference>
<dbReference type="Proteomes" id="UP001595583">
    <property type="component" value="Unassembled WGS sequence"/>
</dbReference>
<reference evidence="4" key="1">
    <citation type="journal article" date="2019" name="Int. J. Syst. Evol. Microbiol.">
        <title>The Global Catalogue of Microorganisms (GCM) 10K type strain sequencing project: providing services to taxonomists for standard genome sequencing and annotation.</title>
        <authorList>
            <consortium name="The Broad Institute Genomics Platform"/>
            <consortium name="The Broad Institute Genome Sequencing Center for Infectious Disease"/>
            <person name="Wu L."/>
            <person name="Ma J."/>
        </authorList>
    </citation>
    <scope>NUCLEOTIDE SEQUENCE [LARGE SCALE GENOMIC DNA]</scope>
    <source>
        <strain evidence="4">KCTC 52165</strain>
    </source>
</reference>
<keyword evidence="1" id="KW-0812">Transmembrane</keyword>
<dbReference type="Pfam" id="PF00892">
    <property type="entry name" value="EamA"/>
    <property type="match status" value="1"/>
</dbReference>
<comment type="caution">
    <text evidence="3">The sequence shown here is derived from an EMBL/GenBank/DDBJ whole genome shotgun (WGS) entry which is preliminary data.</text>
</comment>
<keyword evidence="1" id="KW-1133">Transmembrane helix</keyword>
<evidence type="ECO:0000256" key="1">
    <source>
        <dbReference type="SAM" id="Phobius"/>
    </source>
</evidence>
<feature type="transmembrane region" description="Helical" evidence="1">
    <location>
        <begin position="68"/>
        <end position="89"/>
    </location>
</feature>
<gene>
    <name evidence="3" type="ORF">ACFOHJ_14655</name>
</gene>